<feature type="region of interest" description="Disordered" evidence="1">
    <location>
        <begin position="41"/>
        <end position="68"/>
    </location>
</feature>
<gene>
    <name evidence="2" type="ORF">TNCT_252011</name>
</gene>
<accession>A0A8X6J5H8</accession>
<dbReference type="AlphaFoldDB" id="A0A8X6J5H8"/>
<keyword evidence="3" id="KW-1185">Reference proteome</keyword>
<name>A0A8X6J5H8_TRICU</name>
<protein>
    <submittedName>
        <fullName evidence="2">Uncharacterized protein</fullName>
    </submittedName>
</protein>
<dbReference type="Proteomes" id="UP000887116">
    <property type="component" value="Unassembled WGS sequence"/>
</dbReference>
<evidence type="ECO:0000256" key="1">
    <source>
        <dbReference type="SAM" id="MobiDB-lite"/>
    </source>
</evidence>
<evidence type="ECO:0000313" key="3">
    <source>
        <dbReference type="Proteomes" id="UP000887116"/>
    </source>
</evidence>
<dbReference type="OrthoDB" id="4822at2759"/>
<organism evidence="2 3">
    <name type="scientific">Trichonephila clavata</name>
    <name type="common">Joro spider</name>
    <name type="synonym">Nephila clavata</name>
    <dbReference type="NCBI Taxonomy" id="2740835"/>
    <lineage>
        <taxon>Eukaryota</taxon>
        <taxon>Metazoa</taxon>
        <taxon>Ecdysozoa</taxon>
        <taxon>Arthropoda</taxon>
        <taxon>Chelicerata</taxon>
        <taxon>Arachnida</taxon>
        <taxon>Araneae</taxon>
        <taxon>Araneomorphae</taxon>
        <taxon>Entelegynae</taxon>
        <taxon>Araneoidea</taxon>
        <taxon>Nephilidae</taxon>
        <taxon>Trichonephila</taxon>
    </lineage>
</organism>
<evidence type="ECO:0000313" key="2">
    <source>
        <dbReference type="EMBL" id="GFR21030.1"/>
    </source>
</evidence>
<proteinExistence type="predicted"/>
<comment type="caution">
    <text evidence="2">The sequence shown here is derived from an EMBL/GenBank/DDBJ whole genome shotgun (WGS) entry which is preliminary data.</text>
</comment>
<dbReference type="EMBL" id="BMAO01037898">
    <property type="protein sequence ID" value="GFR21030.1"/>
    <property type="molecule type" value="Genomic_DNA"/>
</dbReference>
<sequence length="68" mass="7348">MEYCSVVVHPYGIQTIGKGLRKLLQGITTLTEAKLRKGKGTIGLYGPERPTMTRVSSSGIIEGEPAEE</sequence>
<reference evidence="2" key="1">
    <citation type="submission" date="2020-07" db="EMBL/GenBank/DDBJ databases">
        <title>Multicomponent nature underlies the extraordinary mechanical properties of spider dragline silk.</title>
        <authorList>
            <person name="Kono N."/>
            <person name="Nakamura H."/>
            <person name="Mori M."/>
            <person name="Yoshida Y."/>
            <person name="Ohtoshi R."/>
            <person name="Malay A.D."/>
            <person name="Moran D.A.P."/>
            <person name="Tomita M."/>
            <person name="Numata K."/>
            <person name="Arakawa K."/>
        </authorList>
    </citation>
    <scope>NUCLEOTIDE SEQUENCE</scope>
</reference>